<keyword evidence="1" id="KW-0808">Transferase</keyword>
<evidence type="ECO:0000313" key="2">
    <source>
        <dbReference type="Proteomes" id="UP000182987"/>
    </source>
</evidence>
<dbReference type="OrthoDB" id="9767863at2"/>
<dbReference type="PANTHER" id="PTHR23028">
    <property type="entry name" value="ACETYLTRANSFERASE"/>
    <property type="match status" value="1"/>
</dbReference>
<dbReference type="InterPro" id="IPR002656">
    <property type="entry name" value="Acyl_transf_3_dom"/>
</dbReference>
<keyword evidence="2" id="KW-1185">Reference proteome</keyword>
<dbReference type="EMBL" id="CP017480">
    <property type="protein sequence ID" value="APG05247.1"/>
    <property type="molecule type" value="Genomic_DNA"/>
</dbReference>
<organism evidence="1 2">
    <name type="scientific">Luteibacter rhizovicinus DSM 16549</name>
    <dbReference type="NCBI Taxonomy" id="1440763"/>
    <lineage>
        <taxon>Bacteria</taxon>
        <taxon>Pseudomonadati</taxon>
        <taxon>Pseudomonadota</taxon>
        <taxon>Gammaproteobacteria</taxon>
        <taxon>Lysobacterales</taxon>
        <taxon>Rhodanobacteraceae</taxon>
        <taxon>Luteibacter</taxon>
    </lineage>
</organism>
<name>A0A0G9HEC0_9GAMM</name>
<gene>
    <name evidence="1" type="ORF">BJI69_15965</name>
</gene>
<dbReference type="AlphaFoldDB" id="A0A0G9HEC0"/>
<evidence type="ECO:0000313" key="1">
    <source>
        <dbReference type="EMBL" id="APG05247.1"/>
    </source>
</evidence>
<keyword evidence="1" id="KW-0012">Acyltransferase</keyword>
<dbReference type="InterPro" id="IPR050879">
    <property type="entry name" value="Acyltransferase_3"/>
</dbReference>
<dbReference type="PATRIC" id="fig|1440763.5.peg.829"/>
<dbReference type="Proteomes" id="UP000182987">
    <property type="component" value="Chromosome"/>
</dbReference>
<dbReference type="STRING" id="1440763.BJI69_15965"/>
<dbReference type="GO" id="GO:0009103">
    <property type="term" value="P:lipopolysaccharide biosynthetic process"/>
    <property type="evidence" value="ECO:0007669"/>
    <property type="project" value="TreeGrafter"/>
</dbReference>
<reference evidence="2" key="1">
    <citation type="submission" date="2016-09" db="EMBL/GenBank/DDBJ databases">
        <authorList>
            <person name="Lysoe E."/>
        </authorList>
    </citation>
    <scope>NUCLEOTIDE SEQUENCE [LARGE SCALE GENOMIC DNA]</scope>
    <source>
        <strain evidence="2">LJ96T</strain>
    </source>
</reference>
<dbReference type="GO" id="GO:0016747">
    <property type="term" value="F:acyltransferase activity, transferring groups other than amino-acyl groups"/>
    <property type="evidence" value="ECO:0007669"/>
    <property type="project" value="InterPro"/>
</dbReference>
<dbReference type="RefSeq" id="WP_046966762.1">
    <property type="nucleotide sequence ID" value="NZ_CP017480.1"/>
</dbReference>
<dbReference type="Pfam" id="PF01757">
    <property type="entry name" value="Acyl_transf_3"/>
    <property type="match status" value="1"/>
</dbReference>
<proteinExistence type="predicted"/>
<accession>A0A0G9HEC0</accession>
<dbReference type="PANTHER" id="PTHR23028:SF53">
    <property type="entry name" value="ACYL_TRANSF_3 DOMAIN-CONTAINING PROTEIN"/>
    <property type="match status" value="1"/>
</dbReference>
<protein>
    <submittedName>
        <fullName evidence="1">Acyltransferase</fullName>
    </submittedName>
</protein>
<dbReference type="KEGG" id="lrz:BJI69_15965"/>
<sequence>MSRSTLPRSPGIDTLRGLSIVLVVIHHLGLRLPLHKTEAVAWVPALVLKGLIFNGYEAVFLFFAISGFLITRHTLERDGSLATIDWRGFYVRRAARIVPCLVGLIGLLLVCHVSGVPNYVIDETRQSPAGATLSALTFTLNVYEGHTGWLPGGWDVLWSLSIEEVFYLGFPLVCLGLGRTRWIVPLLLLLVVSVPFTRAAIVNNEIWQEKAYLPGMGAIAAGVLAALFLARRGALSPPTRRCLAGIGVLALLVVMFSGGWLWHAVHEGYLLVLIGGAVCLILAAPEGGRALPGTAWLRSMGQASYEIYLTHMFVVFSLVGVARMTGTDTARGWLWYLPAIGLCWLLGWLVSRYLSEPANRALRTRMLRSARVAATV</sequence>
<dbReference type="GO" id="GO:0016020">
    <property type="term" value="C:membrane"/>
    <property type="evidence" value="ECO:0007669"/>
    <property type="project" value="TreeGrafter"/>
</dbReference>